<organism evidence="2 3">
    <name type="scientific">Ectobacillus funiculus</name>
    <dbReference type="NCBI Taxonomy" id="137993"/>
    <lineage>
        <taxon>Bacteria</taxon>
        <taxon>Bacillati</taxon>
        <taxon>Bacillota</taxon>
        <taxon>Bacilli</taxon>
        <taxon>Bacillales</taxon>
        <taxon>Bacillaceae</taxon>
        <taxon>Ectobacillus</taxon>
    </lineage>
</organism>
<dbReference type="Proteomes" id="UP001589609">
    <property type="component" value="Unassembled WGS sequence"/>
</dbReference>
<keyword evidence="3" id="KW-1185">Reference proteome</keyword>
<evidence type="ECO:0000313" key="3">
    <source>
        <dbReference type="Proteomes" id="UP001589609"/>
    </source>
</evidence>
<name>A0ABV5WRB9_9BACI</name>
<comment type="caution">
    <text evidence="2">The sequence shown here is derived from an EMBL/GenBank/DDBJ whole genome shotgun (WGS) entry which is preliminary data.</text>
</comment>
<gene>
    <name evidence="2" type="ORF">ACFFMS_30740</name>
</gene>
<evidence type="ECO:0000256" key="1">
    <source>
        <dbReference type="SAM" id="Phobius"/>
    </source>
</evidence>
<keyword evidence="1" id="KW-1133">Transmembrane helix</keyword>
<keyword evidence="1" id="KW-0472">Membrane</keyword>
<sequence length="44" mass="5359">MIKMWNMIVSYLPDWKVCTQAFIVFFVPYVISKFFNWVHAAEEE</sequence>
<reference evidence="2 3" key="1">
    <citation type="submission" date="2024-09" db="EMBL/GenBank/DDBJ databases">
        <authorList>
            <person name="Sun Q."/>
            <person name="Mori K."/>
        </authorList>
    </citation>
    <scope>NUCLEOTIDE SEQUENCE [LARGE SCALE GENOMIC DNA]</scope>
    <source>
        <strain evidence="2 3">JCM 11201</strain>
    </source>
</reference>
<accession>A0ABV5WRB9</accession>
<dbReference type="RefSeq" id="WP_281278908.1">
    <property type="nucleotide sequence ID" value="NZ_JBHMAF010000199.1"/>
</dbReference>
<proteinExistence type="predicted"/>
<evidence type="ECO:0000313" key="2">
    <source>
        <dbReference type="EMBL" id="MFB9762606.1"/>
    </source>
</evidence>
<keyword evidence="1" id="KW-0812">Transmembrane</keyword>
<protein>
    <submittedName>
        <fullName evidence="2">Uncharacterized protein</fullName>
    </submittedName>
</protein>
<dbReference type="EMBL" id="JBHMAF010000199">
    <property type="protein sequence ID" value="MFB9762606.1"/>
    <property type="molecule type" value="Genomic_DNA"/>
</dbReference>
<feature type="transmembrane region" description="Helical" evidence="1">
    <location>
        <begin position="21"/>
        <end position="40"/>
    </location>
</feature>